<feature type="transmembrane region" description="Helical" evidence="8">
    <location>
        <begin position="349"/>
        <end position="372"/>
    </location>
</feature>
<evidence type="ECO:0000256" key="3">
    <source>
        <dbReference type="ARBA" id="ARBA00022448"/>
    </source>
</evidence>
<evidence type="ECO:0000256" key="6">
    <source>
        <dbReference type="ARBA" id="ARBA00023136"/>
    </source>
</evidence>
<feature type="transmembrane region" description="Helical" evidence="8">
    <location>
        <begin position="379"/>
        <end position="399"/>
    </location>
</feature>
<feature type="transmembrane region" description="Helical" evidence="8">
    <location>
        <begin position="320"/>
        <end position="343"/>
    </location>
</feature>
<reference evidence="9 10" key="1">
    <citation type="journal article" date="2009" name="Nature">
        <title>Evolution of pathogenicity and sexual reproduction in eight Candida genomes.</title>
        <authorList>
            <person name="Butler G."/>
            <person name="Rasmussen M.D."/>
            <person name="Lin M.F."/>
            <person name="Santos M.A."/>
            <person name="Sakthikumar S."/>
            <person name="Munro C.A."/>
            <person name="Rheinbay E."/>
            <person name="Grabherr M."/>
            <person name="Forche A."/>
            <person name="Reedy J.L."/>
            <person name="Agrafioti I."/>
            <person name="Arnaud M.B."/>
            <person name="Bates S."/>
            <person name="Brown A.J."/>
            <person name="Brunke S."/>
            <person name="Costanzo M.C."/>
            <person name="Fitzpatrick D.A."/>
            <person name="de Groot P.W."/>
            <person name="Harris D."/>
            <person name="Hoyer L.L."/>
            <person name="Hube B."/>
            <person name="Klis F.M."/>
            <person name="Kodira C."/>
            <person name="Lennard N."/>
            <person name="Logue M.E."/>
            <person name="Martin R."/>
            <person name="Neiman A.M."/>
            <person name="Nikolaou E."/>
            <person name="Quail M.A."/>
            <person name="Quinn J."/>
            <person name="Santos M.C."/>
            <person name="Schmitzberger F.F."/>
            <person name="Sherlock G."/>
            <person name="Shah P."/>
            <person name="Silverstein K.A."/>
            <person name="Skrzypek M.S."/>
            <person name="Soll D."/>
            <person name="Staggs R."/>
            <person name="Stansfield I."/>
            <person name="Stumpf M.P."/>
            <person name="Sudbery P.E."/>
            <person name="Srikantha T."/>
            <person name="Zeng Q."/>
            <person name="Berman J."/>
            <person name="Berriman M."/>
            <person name="Heitman J."/>
            <person name="Gow N.A."/>
            <person name="Lorenz M.C."/>
            <person name="Birren B.W."/>
            <person name="Kellis M."/>
            <person name="Cuomo C.A."/>
        </authorList>
    </citation>
    <scope>NUCLEOTIDE SEQUENCE [LARGE SCALE GENOMIC DNA]</scope>
    <source>
        <strain evidence="10">ATCC 6260 / CBS 566 / DSM 6381 / JCM 1539 / NBRC 10279 / NRRL Y-324</strain>
    </source>
</reference>
<dbReference type="HOGENOM" id="CLU_593266_0_0_1"/>
<gene>
    <name evidence="9" type="ORF">PGUG_04499</name>
</gene>
<evidence type="ECO:0000256" key="7">
    <source>
        <dbReference type="RuleBase" id="RU362091"/>
    </source>
</evidence>
<dbReference type="GO" id="GO:0015489">
    <property type="term" value="F:putrescine transmembrane transporter activity"/>
    <property type="evidence" value="ECO:0007669"/>
    <property type="project" value="TreeGrafter"/>
</dbReference>
<dbReference type="GeneID" id="5125696"/>
<evidence type="ECO:0000256" key="1">
    <source>
        <dbReference type="ARBA" id="ARBA00004141"/>
    </source>
</evidence>
<dbReference type="GO" id="GO:0005886">
    <property type="term" value="C:plasma membrane"/>
    <property type="evidence" value="ECO:0007669"/>
    <property type="project" value="TreeGrafter"/>
</dbReference>
<keyword evidence="4 8" id="KW-0812">Transmembrane</keyword>
<dbReference type="PANTHER" id="PTHR46154:SF4">
    <property type="entry name" value="UREA ACTIVE TRANSPORTER"/>
    <property type="match status" value="1"/>
</dbReference>
<keyword evidence="5 8" id="KW-1133">Transmembrane helix</keyword>
<dbReference type="InterPro" id="IPR031155">
    <property type="entry name" value="DUR"/>
</dbReference>
<comment type="subcellular location">
    <subcellularLocation>
        <location evidence="1">Membrane</location>
        <topology evidence="1">Multi-pass membrane protein</topology>
    </subcellularLocation>
</comment>
<organism evidence="9 10">
    <name type="scientific">Meyerozyma guilliermondii (strain ATCC 6260 / CBS 566 / DSM 6381 / JCM 1539 / NBRC 10279 / NRRL Y-324)</name>
    <name type="common">Yeast</name>
    <name type="synonym">Candida guilliermondii</name>
    <dbReference type="NCBI Taxonomy" id="294746"/>
    <lineage>
        <taxon>Eukaryota</taxon>
        <taxon>Fungi</taxon>
        <taxon>Dikarya</taxon>
        <taxon>Ascomycota</taxon>
        <taxon>Saccharomycotina</taxon>
        <taxon>Pichiomycetes</taxon>
        <taxon>Debaryomycetaceae</taxon>
        <taxon>Meyerozyma</taxon>
    </lineage>
</organism>
<evidence type="ECO:0000256" key="2">
    <source>
        <dbReference type="ARBA" id="ARBA00006434"/>
    </source>
</evidence>
<dbReference type="VEuPathDB" id="FungiDB:PGUG_04499"/>
<feature type="transmembrane region" description="Helical" evidence="8">
    <location>
        <begin position="176"/>
        <end position="194"/>
    </location>
</feature>
<comment type="similarity">
    <text evidence="2 7">Belongs to the sodium:solute symporter (SSF) (TC 2.A.21) family.</text>
</comment>
<evidence type="ECO:0000313" key="9">
    <source>
        <dbReference type="EMBL" id="EDK40401.2"/>
    </source>
</evidence>
<feature type="transmembrane region" description="Helical" evidence="8">
    <location>
        <begin position="419"/>
        <end position="439"/>
    </location>
</feature>
<feature type="transmembrane region" description="Helical" evidence="8">
    <location>
        <begin position="214"/>
        <end position="239"/>
    </location>
</feature>
<dbReference type="STRING" id="294746.A5DMJ8"/>
<dbReference type="PANTHER" id="PTHR46154">
    <property type="match status" value="1"/>
</dbReference>
<dbReference type="OrthoDB" id="6132759at2759"/>
<dbReference type="Proteomes" id="UP000001997">
    <property type="component" value="Unassembled WGS sequence"/>
</dbReference>
<dbReference type="InterPro" id="IPR001734">
    <property type="entry name" value="Na/solute_symporter"/>
</dbReference>
<keyword evidence="3" id="KW-0813">Transport</keyword>
<keyword evidence="6 8" id="KW-0472">Membrane</keyword>
<dbReference type="PROSITE" id="PS50283">
    <property type="entry name" value="NA_SOLUT_SYMP_3"/>
    <property type="match status" value="1"/>
</dbReference>
<proteinExistence type="inferred from homology"/>
<sequence>MYRCLLQRHLKRILVWCRGMCADNLLQYVGTRNQKKGTQSPHVPGSGTNKIRRTYTHCLYCVLCNSDGVLYHQLVDQRIVNIFSHHRHEQRRSYCVVSYWRYHLHFDGRHQGHLSLPTGLTPSFYTVLCLHFYSTAMQLSDIVGSPGALWDLLVEASERRPIAGNASGSLLTFNSVQGGLFGLVLFGAGFAAACDSQLFQKAIAADPKYLVRGYILGGLAWFSLPFCLSTTMGLAAAGLETHPSFPTFPDLMSAEEIGAGLVLPYAAQALMGRSGVAMVLTMIFMAVTAAFSSETIAISAMVTHDVYKAYVNPDAKGGRLVLVSHATVIAFGIVTVALGIGLAHAGFDVSFITTASGIIVNVNIVAMVLTLYWRKMSGFAYSVGTVVSTMIALAVWMAYTVSQSGYISLATLSTNEALAAGNTVAVGCPLIVIPILVFLKPADFAWETWLSIKQDDNTEFD</sequence>
<feature type="transmembrane region" description="Helical" evidence="8">
    <location>
        <begin position="276"/>
        <end position="299"/>
    </location>
</feature>
<evidence type="ECO:0000256" key="5">
    <source>
        <dbReference type="ARBA" id="ARBA00022989"/>
    </source>
</evidence>
<dbReference type="EMBL" id="CH408159">
    <property type="protein sequence ID" value="EDK40401.2"/>
    <property type="molecule type" value="Genomic_DNA"/>
</dbReference>
<evidence type="ECO:0000256" key="4">
    <source>
        <dbReference type="ARBA" id="ARBA00022692"/>
    </source>
</evidence>
<dbReference type="GO" id="GO:0015606">
    <property type="term" value="F:spermidine transmembrane transporter activity"/>
    <property type="evidence" value="ECO:0007669"/>
    <property type="project" value="TreeGrafter"/>
</dbReference>
<evidence type="ECO:0000256" key="8">
    <source>
        <dbReference type="SAM" id="Phobius"/>
    </source>
</evidence>
<dbReference type="KEGG" id="pgu:PGUG_04499"/>
<dbReference type="AlphaFoldDB" id="A5DMJ8"/>
<evidence type="ECO:0008006" key="11">
    <source>
        <dbReference type="Google" id="ProtNLM"/>
    </source>
</evidence>
<dbReference type="Pfam" id="PF00474">
    <property type="entry name" value="SSF"/>
    <property type="match status" value="1"/>
</dbReference>
<dbReference type="GO" id="GO:0015204">
    <property type="term" value="F:urea transmembrane transporter activity"/>
    <property type="evidence" value="ECO:0007669"/>
    <property type="project" value="InterPro"/>
</dbReference>
<protein>
    <recommendedName>
        <fullName evidence="11">Urea active transporter</fullName>
    </recommendedName>
</protein>
<dbReference type="Gene3D" id="1.20.1730.10">
    <property type="entry name" value="Sodium/glucose cotransporter"/>
    <property type="match status" value="1"/>
</dbReference>
<keyword evidence="10" id="KW-1185">Reference proteome</keyword>
<evidence type="ECO:0000313" key="10">
    <source>
        <dbReference type="Proteomes" id="UP000001997"/>
    </source>
</evidence>
<dbReference type="InterPro" id="IPR038377">
    <property type="entry name" value="Na/Glc_symporter_sf"/>
</dbReference>
<dbReference type="eggNOG" id="KOG2348">
    <property type="taxonomic scope" value="Eukaryota"/>
</dbReference>
<dbReference type="RefSeq" id="XP_001483770.2">
    <property type="nucleotide sequence ID" value="XM_001483720.1"/>
</dbReference>
<dbReference type="InParanoid" id="A5DMJ8"/>
<accession>A5DMJ8</accession>
<name>A5DMJ8_PICGU</name>